<evidence type="ECO:0000256" key="3">
    <source>
        <dbReference type="ARBA" id="ARBA00022989"/>
    </source>
</evidence>
<dbReference type="InParanoid" id="A0A5C7EFG2"/>
<dbReference type="InterPro" id="IPR036513">
    <property type="entry name" value="STAS_dom_sf"/>
</dbReference>
<evidence type="ECO:0000256" key="1">
    <source>
        <dbReference type="ARBA" id="ARBA00004141"/>
    </source>
</evidence>
<feature type="transmembrane region" description="Helical" evidence="6">
    <location>
        <begin position="421"/>
        <end position="440"/>
    </location>
</feature>
<dbReference type="FunCoup" id="A0A5C7EFG2">
    <property type="interactions" value="174"/>
</dbReference>
<feature type="transmembrane region" description="Helical" evidence="6">
    <location>
        <begin position="123"/>
        <end position="147"/>
    </location>
</feature>
<dbReference type="InterPro" id="IPR011547">
    <property type="entry name" value="SLC26A/SulP_dom"/>
</dbReference>
<dbReference type="Pfam" id="PF01740">
    <property type="entry name" value="STAS"/>
    <property type="match status" value="1"/>
</dbReference>
<dbReference type="InterPro" id="IPR001902">
    <property type="entry name" value="SLC26A/SulP_fam"/>
</dbReference>
<feature type="transmembrane region" description="Helical" evidence="6">
    <location>
        <begin position="98"/>
        <end position="116"/>
    </location>
</feature>
<dbReference type="GO" id="GO:0016020">
    <property type="term" value="C:membrane"/>
    <property type="evidence" value="ECO:0007669"/>
    <property type="project" value="UniProtKB-SubCell"/>
</dbReference>
<dbReference type="PROSITE" id="PS50801">
    <property type="entry name" value="STAS"/>
    <property type="match status" value="1"/>
</dbReference>
<feature type="transmembrane region" description="Helical" evidence="6">
    <location>
        <begin position="49"/>
        <end position="67"/>
    </location>
</feature>
<dbReference type="Gene3D" id="3.30.750.24">
    <property type="entry name" value="STAS domain"/>
    <property type="match status" value="1"/>
</dbReference>
<dbReference type="Proteomes" id="UP000321201">
    <property type="component" value="Unassembled WGS sequence"/>
</dbReference>
<evidence type="ECO:0000259" key="7">
    <source>
        <dbReference type="PROSITE" id="PS50801"/>
    </source>
</evidence>
<evidence type="ECO:0000256" key="4">
    <source>
        <dbReference type="ARBA" id="ARBA00023136"/>
    </source>
</evidence>
<keyword evidence="5" id="KW-0175">Coiled coil</keyword>
<feature type="transmembrane region" description="Helical" evidence="6">
    <location>
        <begin position="167"/>
        <end position="192"/>
    </location>
</feature>
<accession>A0A5C7EFG2</accession>
<comment type="caution">
    <text evidence="8">The sequence shown here is derived from an EMBL/GenBank/DDBJ whole genome shotgun (WGS) entry which is preliminary data.</text>
</comment>
<protein>
    <submittedName>
        <fullName evidence="8">STAS domain-containing protein</fullName>
    </submittedName>
</protein>
<evidence type="ECO:0000256" key="6">
    <source>
        <dbReference type="SAM" id="Phobius"/>
    </source>
</evidence>
<comment type="subcellular location">
    <subcellularLocation>
        <location evidence="1">Membrane</location>
        <topology evidence="1">Multi-pass membrane protein</topology>
    </subcellularLocation>
</comment>
<evidence type="ECO:0000313" key="8">
    <source>
        <dbReference type="EMBL" id="TXF10953.1"/>
    </source>
</evidence>
<keyword evidence="9" id="KW-1185">Reference proteome</keyword>
<dbReference type="GO" id="GO:0055085">
    <property type="term" value="P:transmembrane transport"/>
    <property type="evidence" value="ECO:0007669"/>
    <property type="project" value="InterPro"/>
</dbReference>
<keyword evidence="4 6" id="KW-0472">Membrane</keyword>
<feature type="coiled-coil region" evidence="5">
    <location>
        <begin position="251"/>
        <end position="308"/>
    </location>
</feature>
<name>A0A5C7EFG2_9PROT</name>
<evidence type="ECO:0000256" key="5">
    <source>
        <dbReference type="SAM" id="Coils"/>
    </source>
</evidence>
<dbReference type="Pfam" id="PF00916">
    <property type="entry name" value="Sulfate_transp"/>
    <property type="match status" value="2"/>
</dbReference>
<dbReference type="AlphaFoldDB" id="A0A5C7EFG2"/>
<keyword evidence="2 6" id="KW-0812">Transmembrane</keyword>
<reference evidence="8 9" key="1">
    <citation type="submission" date="2019-08" db="EMBL/GenBank/DDBJ databases">
        <title>Pelomicrobium methylotrophicum gen. nov., sp. nov. a moderately thermophilic, facultatively anaerobic, lithoautotrophic and methylotrophic bacterium isolated from a terrestrial mud volcano.</title>
        <authorList>
            <person name="Slobodkina G.B."/>
            <person name="Merkel A.Y."/>
            <person name="Slobodkin A.I."/>
        </authorList>
    </citation>
    <scope>NUCLEOTIDE SEQUENCE [LARGE SCALE GENOMIC DNA]</scope>
    <source>
        <strain evidence="8 9">SM250</strain>
    </source>
</reference>
<feature type="transmembrane region" description="Helical" evidence="6">
    <location>
        <begin position="381"/>
        <end position="401"/>
    </location>
</feature>
<feature type="transmembrane region" description="Helical" evidence="6">
    <location>
        <begin position="452"/>
        <end position="474"/>
    </location>
</feature>
<dbReference type="CDD" id="cd07042">
    <property type="entry name" value="STAS_SulP_like_sulfate_transporter"/>
    <property type="match status" value="1"/>
</dbReference>
<evidence type="ECO:0000313" key="9">
    <source>
        <dbReference type="Proteomes" id="UP000321201"/>
    </source>
</evidence>
<organism evidence="8 9">
    <name type="scientific">Pelomicrobium methylotrophicum</name>
    <dbReference type="NCBI Taxonomy" id="2602750"/>
    <lineage>
        <taxon>Bacteria</taxon>
        <taxon>Pseudomonadati</taxon>
        <taxon>Pseudomonadota</taxon>
        <taxon>Hydrogenophilia</taxon>
        <taxon>Hydrogenophilia incertae sedis</taxon>
        <taxon>Pelomicrobium</taxon>
    </lineage>
</organism>
<feature type="transmembrane region" description="Helical" evidence="6">
    <location>
        <begin position="480"/>
        <end position="500"/>
    </location>
</feature>
<dbReference type="PANTHER" id="PTHR11814">
    <property type="entry name" value="SULFATE TRANSPORTER"/>
    <property type="match status" value="1"/>
</dbReference>
<dbReference type="SUPFAM" id="SSF52091">
    <property type="entry name" value="SpoIIaa-like"/>
    <property type="match status" value="1"/>
</dbReference>
<feature type="transmembrane region" description="Helical" evidence="6">
    <location>
        <begin position="512"/>
        <end position="528"/>
    </location>
</feature>
<gene>
    <name evidence="8" type="ORF">FR698_12815</name>
</gene>
<proteinExistence type="predicted"/>
<sequence length="692" mass="73847">MLLTLFPFLRWFPLTRETLRADLAAGVTVALVLVPQSMAYAQLAGLPVIYGLYASFVPVVMASLWGSSNQLHTGPTAMLSLMSAAALIPLASPGSPTFIELSILLALMVGVLRVALGLARLGVLVNLVSSPVLVGFTNAAALIIGLSQLNKLIGVPFPRSDSYLSDLWAVVMQLPQTHLPTLLFALGAFVLIRGLERLVPRLPAVLLAVVACTAVSAATDYEQRLEVPLEAVADPEAARRIKTYLETTAELESLAAAVARKGAELRALQAQQESAEREARIALLSGEIEALRAQAEYLKQRNNRHQVQLYAMVMNRSQDTGGAALFYREGHLPPGVVSDGRRWRFSGTKEGRIVFSAGGTVVGRVPSGLPAFQMPEIHWDALLTLVPAAFVMALIGFMEATSISKAIAARTGQRVDVNQELIGQGLANIVGSFFSAYTVSGSFSRSALAARAGARSGLFAIISALAVVAVLLWLTPFVYHLPEAVLAVIVMLAVFGLIRVKPLVHAWRVERGDAVIGLVTFAATLAMAPAIANGILVGIVLTVLAYLVKIMKPRAEILGRRPDGVLAGIEAHGLKPVSECVVPIRFDGSLVFASVAYFEDIVLEARARFPKAHTILIIGSGINRIDASGEEKIRELAQSLRQGGVSLAFSSLKKQVREVFEIGGLIALLGKENIFDTKEQAMQTLLARAGGG</sequence>
<evidence type="ECO:0000256" key="2">
    <source>
        <dbReference type="ARBA" id="ARBA00022692"/>
    </source>
</evidence>
<feature type="domain" description="STAS" evidence="7">
    <location>
        <begin position="581"/>
        <end position="685"/>
    </location>
</feature>
<dbReference type="InterPro" id="IPR002645">
    <property type="entry name" value="STAS_dom"/>
</dbReference>
<keyword evidence="3 6" id="KW-1133">Transmembrane helix</keyword>
<dbReference type="OrthoDB" id="9769739at2"/>
<dbReference type="EMBL" id="VPFL01000019">
    <property type="protein sequence ID" value="TXF10953.1"/>
    <property type="molecule type" value="Genomic_DNA"/>
</dbReference>